<name>A0ABS5Y8L8_9GAMM</name>
<protein>
    <submittedName>
        <fullName evidence="1">Phage tail assembly protein</fullName>
    </submittedName>
</protein>
<reference evidence="1 2" key="1">
    <citation type="journal article" date="2021" name="Genome Biol. Evol.">
        <title>The evolution of interdependence in a four-way mealybug symbiosis.</title>
        <authorList>
            <person name="Garber A.I."/>
            <person name="Kupper M."/>
            <person name="Laetsch D.R."/>
            <person name="Weldon S.R."/>
            <person name="Ladinsky M.S."/>
            <person name="Bjorkman P.J."/>
            <person name="McCutcheon J.P."/>
        </authorList>
    </citation>
    <scope>NUCLEOTIDE SEQUENCE [LARGE SCALE GENOMIC DNA]</scope>
    <source>
        <strain evidence="1">SOD</strain>
    </source>
</reference>
<evidence type="ECO:0000313" key="2">
    <source>
        <dbReference type="Proteomes" id="UP000811282"/>
    </source>
</evidence>
<gene>
    <name evidence="1" type="ORF">JZM24_00775</name>
</gene>
<accession>A0ABS5Y8L8</accession>
<dbReference type="EMBL" id="JAFJYC010000001">
    <property type="protein sequence ID" value="MBT9431072.1"/>
    <property type="molecule type" value="Genomic_DNA"/>
</dbReference>
<organism evidence="1 2">
    <name type="scientific">Candidatus Sodalis endolongispinus</name>
    <dbReference type="NCBI Taxonomy" id="2812662"/>
    <lineage>
        <taxon>Bacteria</taxon>
        <taxon>Pseudomonadati</taxon>
        <taxon>Pseudomonadota</taxon>
        <taxon>Gammaproteobacteria</taxon>
        <taxon>Enterobacterales</taxon>
        <taxon>Bruguierivoracaceae</taxon>
        <taxon>Sodalis</taxon>
    </lineage>
</organism>
<dbReference type="RefSeq" id="WP_215668248.1">
    <property type="nucleotide sequence ID" value="NZ_JAFJYC010000001.1"/>
</dbReference>
<dbReference type="Pfam" id="PF10109">
    <property type="entry name" value="Phage_TAC_7"/>
    <property type="match status" value="1"/>
</dbReference>
<dbReference type="InterPro" id="IPR019289">
    <property type="entry name" value="Phage_tail_E/E"/>
</dbReference>
<evidence type="ECO:0000313" key="1">
    <source>
        <dbReference type="EMBL" id="MBT9431072.1"/>
    </source>
</evidence>
<sequence>MKDITVPETPDIQALKQKPVTLDVPVTRGKTCITEVSIRKPTTGDLRGARLQPLLETDVDALIRVLPRVTVPTLTPEEILNLDPADLYQLAAILTLFLCRTRPCPLPRQTDG</sequence>
<comment type="caution">
    <text evidence="1">The sequence shown here is derived from an EMBL/GenBank/DDBJ whole genome shotgun (WGS) entry which is preliminary data.</text>
</comment>
<dbReference type="Proteomes" id="UP000811282">
    <property type="component" value="Unassembled WGS sequence"/>
</dbReference>
<keyword evidence="2" id="KW-1185">Reference proteome</keyword>
<proteinExistence type="predicted"/>